<evidence type="ECO:0000313" key="4">
    <source>
        <dbReference type="EMBL" id="NMG04319.1"/>
    </source>
</evidence>
<dbReference type="InterPro" id="IPR036291">
    <property type="entry name" value="NAD(P)-bd_dom_sf"/>
</dbReference>
<comment type="similarity">
    <text evidence="1 3">Belongs to the short-chain dehydrogenases/reductases (SDR) family.</text>
</comment>
<evidence type="ECO:0000256" key="2">
    <source>
        <dbReference type="ARBA" id="ARBA00023002"/>
    </source>
</evidence>
<gene>
    <name evidence="4" type="ORF">GPA21_15280</name>
</gene>
<keyword evidence="5" id="KW-1185">Reference proteome</keyword>
<dbReference type="Proteomes" id="UP000599523">
    <property type="component" value="Unassembled WGS sequence"/>
</dbReference>
<proteinExistence type="inferred from homology"/>
<name>A0A972FCQ0_9RHOO</name>
<evidence type="ECO:0000256" key="1">
    <source>
        <dbReference type="ARBA" id="ARBA00006484"/>
    </source>
</evidence>
<comment type="caution">
    <text evidence="4">The sequence shown here is derived from an EMBL/GenBank/DDBJ whole genome shotgun (WGS) entry which is preliminary data.</text>
</comment>
<dbReference type="PANTHER" id="PTHR44196:SF1">
    <property type="entry name" value="DEHYDROGENASE_REDUCTASE SDR FAMILY MEMBER 7B"/>
    <property type="match status" value="1"/>
</dbReference>
<organism evidence="4 5">
    <name type="scientific">Azoarcus taiwanensis</name>
    <dbReference type="NCBI Taxonomy" id="666964"/>
    <lineage>
        <taxon>Bacteria</taxon>
        <taxon>Pseudomonadati</taxon>
        <taxon>Pseudomonadota</taxon>
        <taxon>Betaproteobacteria</taxon>
        <taxon>Rhodocyclales</taxon>
        <taxon>Zoogloeaceae</taxon>
        <taxon>Azoarcus</taxon>
    </lineage>
</organism>
<reference evidence="4" key="1">
    <citation type="submission" date="2019-12" db="EMBL/GenBank/DDBJ databases">
        <title>Comparative genomics gives insights into the taxonomy of the Azoarcus-Aromatoleum group and reveals separate origins of nif in the plant-associated Azoarcus and non-plant-associated Aromatoleum sub-groups.</title>
        <authorList>
            <person name="Lafos M."/>
            <person name="Maluk M."/>
            <person name="Batista M."/>
            <person name="Junghare M."/>
            <person name="Carmona M."/>
            <person name="Faoro H."/>
            <person name="Cruz L.M."/>
            <person name="Battistoni F."/>
            <person name="De Souza E."/>
            <person name="Pedrosa F."/>
            <person name="Chen W.-M."/>
            <person name="Poole P.S."/>
            <person name="Dixon R.A."/>
            <person name="James E.K."/>
        </authorList>
    </citation>
    <scope>NUCLEOTIDE SEQUENCE</scope>
    <source>
        <strain evidence="4">NSC3</strain>
    </source>
</reference>
<dbReference type="GO" id="GO:0016020">
    <property type="term" value="C:membrane"/>
    <property type="evidence" value="ECO:0007669"/>
    <property type="project" value="TreeGrafter"/>
</dbReference>
<keyword evidence="2" id="KW-0560">Oxidoreductase</keyword>
<dbReference type="PANTHER" id="PTHR44196">
    <property type="entry name" value="DEHYDROGENASE/REDUCTASE SDR FAMILY MEMBER 7B"/>
    <property type="match status" value="1"/>
</dbReference>
<dbReference type="SUPFAM" id="SSF51735">
    <property type="entry name" value="NAD(P)-binding Rossmann-fold domains"/>
    <property type="match status" value="1"/>
</dbReference>
<sequence length="259" mass="27615">MALNERITDWRGRRVWLVGASTGIGAALARALSARGARLALSARSREKLEALAVSCPGSMLLPLDVTVAGSLDQAHDALMAEWGGIDLVVLNAGTYRPLHVEELSPTAARETIELNLLGVMDGVSVVAPTLLEQGAGGVAIVGSVAGYAGLPKALVYGASKAALINFAESLYFDLAPRGVSVYLVSPGFVATPLTEQNDFHMPALMQPEQAADAIVAGLAQGRFEIHFPRRFTLWLKLLRLLPYRWFFPLVQRATGGGR</sequence>
<dbReference type="PRINTS" id="PR00080">
    <property type="entry name" value="SDRFAMILY"/>
</dbReference>
<dbReference type="GO" id="GO:0016491">
    <property type="term" value="F:oxidoreductase activity"/>
    <property type="evidence" value="ECO:0007669"/>
    <property type="project" value="UniProtKB-KW"/>
</dbReference>
<dbReference type="EMBL" id="WTVM01000110">
    <property type="protein sequence ID" value="NMG04319.1"/>
    <property type="molecule type" value="Genomic_DNA"/>
</dbReference>
<accession>A0A972FCQ0</accession>
<protein>
    <submittedName>
        <fullName evidence="4">SDR family NAD(P)-dependent oxidoreductase</fullName>
    </submittedName>
</protein>
<dbReference type="Pfam" id="PF00106">
    <property type="entry name" value="adh_short"/>
    <property type="match status" value="1"/>
</dbReference>
<evidence type="ECO:0000256" key="3">
    <source>
        <dbReference type="RuleBase" id="RU000363"/>
    </source>
</evidence>
<dbReference type="RefSeq" id="WP_168988995.1">
    <property type="nucleotide sequence ID" value="NZ_CAWPHM010000012.1"/>
</dbReference>
<dbReference type="PRINTS" id="PR00081">
    <property type="entry name" value="GDHRDH"/>
</dbReference>
<evidence type="ECO:0000313" key="5">
    <source>
        <dbReference type="Proteomes" id="UP000599523"/>
    </source>
</evidence>
<dbReference type="Gene3D" id="3.40.50.720">
    <property type="entry name" value="NAD(P)-binding Rossmann-like Domain"/>
    <property type="match status" value="1"/>
</dbReference>
<dbReference type="InterPro" id="IPR002347">
    <property type="entry name" value="SDR_fam"/>
</dbReference>
<dbReference type="AlphaFoldDB" id="A0A972FCQ0"/>